<feature type="region of interest" description="Disordered" evidence="7">
    <location>
        <begin position="1"/>
        <end position="21"/>
    </location>
</feature>
<reference evidence="11" key="1">
    <citation type="submission" date="2025-08" db="UniProtKB">
        <authorList>
            <consortium name="RefSeq"/>
        </authorList>
    </citation>
    <scope>IDENTIFICATION</scope>
</reference>
<dbReference type="PROSITE" id="PS00018">
    <property type="entry name" value="EF_HAND_1"/>
    <property type="match status" value="1"/>
</dbReference>
<keyword evidence="4 6" id="KW-0788">Thiol protease</keyword>
<evidence type="ECO:0000313" key="10">
    <source>
        <dbReference type="Proteomes" id="UP000695022"/>
    </source>
</evidence>
<dbReference type="InterPro" id="IPR036213">
    <property type="entry name" value="Calpain_III_sf"/>
</dbReference>
<dbReference type="CDD" id="cd16196">
    <property type="entry name" value="EFh_PEF_CalpA_B"/>
    <property type="match status" value="1"/>
</dbReference>
<dbReference type="InterPro" id="IPR022683">
    <property type="entry name" value="Calpain_III"/>
</dbReference>
<dbReference type="Gene3D" id="2.60.120.380">
    <property type="match status" value="1"/>
</dbReference>
<evidence type="ECO:0000259" key="8">
    <source>
        <dbReference type="PROSITE" id="PS50203"/>
    </source>
</evidence>
<feature type="compositionally biased region" description="Basic and acidic residues" evidence="7">
    <location>
        <begin position="62"/>
        <end position="82"/>
    </location>
</feature>
<evidence type="ECO:0000256" key="1">
    <source>
        <dbReference type="ARBA" id="ARBA00007623"/>
    </source>
</evidence>
<keyword evidence="2 6" id="KW-0645">Protease</keyword>
<feature type="active site" evidence="6">
    <location>
        <position position="369"/>
    </location>
</feature>
<organism evidence="10 11">
    <name type="scientific">Priapulus caudatus</name>
    <name type="common">Priapulid worm</name>
    <dbReference type="NCBI Taxonomy" id="37621"/>
    <lineage>
        <taxon>Eukaryota</taxon>
        <taxon>Metazoa</taxon>
        <taxon>Ecdysozoa</taxon>
        <taxon>Scalidophora</taxon>
        <taxon>Priapulida</taxon>
        <taxon>Priapulimorpha</taxon>
        <taxon>Priapulimorphida</taxon>
        <taxon>Priapulidae</taxon>
        <taxon>Priapulus</taxon>
    </lineage>
</organism>
<dbReference type="CDD" id="cd00214">
    <property type="entry name" value="Calpain_III"/>
    <property type="match status" value="1"/>
</dbReference>
<dbReference type="PANTHER" id="PTHR10183">
    <property type="entry name" value="CALPAIN"/>
    <property type="match status" value="1"/>
</dbReference>
<feature type="domain" description="EF-hand" evidence="9">
    <location>
        <begin position="725"/>
        <end position="760"/>
    </location>
</feature>
<dbReference type="SUPFAM" id="SSF49758">
    <property type="entry name" value="Calpain large subunit, middle domain (domain III)"/>
    <property type="match status" value="1"/>
</dbReference>
<keyword evidence="3 6" id="KW-0378">Hydrolase</keyword>
<dbReference type="SUPFAM" id="SSF54001">
    <property type="entry name" value="Cysteine proteinases"/>
    <property type="match status" value="1"/>
</dbReference>
<gene>
    <name evidence="11" type="primary">LOC106808999</name>
</gene>
<dbReference type="InterPro" id="IPR022682">
    <property type="entry name" value="Calpain_domain_III"/>
</dbReference>
<feature type="active site" evidence="6">
    <location>
        <position position="397"/>
    </location>
</feature>
<evidence type="ECO:0000256" key="6">
    <source>
        <dbReference type="PROSITE-ProRule" id="PRU00239"/>
    </source>
</evidence>
<dbReference type="InterPro" id="IPR022684">
    <property type="entry name" value="Calpain_cysteine_protease"/>
</dbReference>
<feature type="region of interest" description="Disordered" evidence="7">
    <location>
        <begin position="40"/>
        <end position="136"/>
    </location>
</feature>
<proteinExistence type="inferred from homology"/>
<protein>
    <submittedName>
        <fullName evidence="11">Calpain-9-like</fullName>
    </submittedName>
</protein>
<dbReference type="Gene3D" id="3.90.70.10">
    <property type="entry name" value="Cysteine proteinases"/>
    <property type="match status" value="1"/>
</dbReference>
<keyword evidence="5" id="KW-0106">Calcium</keyword>
<accession>A0ABM1E5F0</accession>
<evidence type="ECO:0000256" key="2">
    <source>
        <dbReference type="ARBA" id="ARBA00022670"/>
    </source>
</evidence>
<dbReference type="InterPro" id="IPR018247">
    <property type="entry name" value="EF_Hand_1_Ca_BS"/>
</dbReference>
<dbReference type="Pfam" id="PF01067">
    <property type="entry name" value="Calpain_III"/>
    <property type="match status" value="1"/>
</dbReference>
<keyword evidence="10" id="KW-1185">Reference proteome</keyword>
<dbReference type="Pfam" id="PF00648">
    <property type="entry name" value="Peptidase_C2"/>
    <property type="match status" value="1"/>
</dbReference>
<dbReference type="CDD" id="cd00044">
    <property type="entry name" value="CysPc"/>
    <property type="match status" value="1"/>
</dbReference>
<dbReference type="InterPro" id="IPR000169">
    <property type="entry name" value="Pept_cys_AS"/>
</dbReference>
<dbReference type="PANTHER" id="PTHR10183:SF433">
    <property type="entry name" value="CALPAIN-A-RELATED"/>
    <property type="match status" value="1"/>
</dbReference>
<dbReference type="InterPro" id="IPR011992">
    <property type="entry name" value="EF-hand-dom_pair"/>
</dbReference>
<sequence>MSYSYNYEMKSGPGGQTINLPADMPEDLRKMMENMLKQGGGMAGKTITIGKGPAPASGGHSHGHDHGGHGHSHGGHDSGGGDHHHHAPAAPKRAAKKPPLSKKGPTGPKRGEPGSKEKPHRVSTCGNKCQGREKSSVIGDEDYEDIQEKMVAAGRLFKDHDFDAVDSTLFYSQSPPRHIEWKRPHEICANPKLFVEGASRFDVKQGELGDCWLLAAIASLTLNQNLLHRIVPDGQSFKPEEYCGAFRFRFWQYGSWVEIVVDDRLPTANGRLVFMHSADHNEFWTALLEKAYAKLNGSYESLKGGSTCEAMEDFTGGLTEMYELDKSPPANLFRIMKKALERGSLMGCSIEADPRVLEAELANGLIRGHAYSITSCTDANIETPRMKGKMQLVRVRNPWGNEAEWKGAWGDQSREWQLLNAEEKQRIGLVFSDDGEFWMSWKDFIANFQKLEICNLSPDALEDDPSATKRWEMNVHEGAWTRGCTAGGCRNYIETFANNPQYRITLTDPDEEDDDELCTCVIAVLQKGRRQKRREGEDLLTVGYSIYKLKDDDAETHDPMDKQFFMYNASVARAPNFINLREISNRFKLPPGTYIVIPSTFEPNELGEFVVRIFSEQPIDDEELDEETGIDETIQAKQVRAVHAAAPAQASAASREPEANEFFRRIAGDDMEVDQHELQAVLNHVLKKEFNFEGFSLECCRSMVAMMDDDRSGKLGLDEFRELWQNIRWWKNVFRDYDKDKSGNLNTFELRQALHSAGYRLSTMVLKVLVLRYGNKSNSMNFDEFVMCAVKLKSMIEKFQKLQMSEIDMNDWVELTMYT</sequence>
<dbReference type="InterPro" id="IPR038765">
    <property type="entry name" value="Papain-like_cys_pep_sf"/>
</dbReference>
<dbReference type="PRINTS" id="PR00704">
    <property type="entry name" value="CALPAIN"/>
</dbReference>
<dbReference type="PROSITE" id="PS00139">
    <property type="entry name" value="THIOL_PROTEASE_CYS"/>
    <property type="match status" value="1"/>
</dbReference>
<dbReference type="InterPro" id="IPR002048">
    <property type="entry name" value="EF_hand_dom"/>
</dbReference>
<comment type="similarity">
    <text evidence="1">Belongs to the peptidase C2 family.</text>
</comment>
<feature type="domain" description="Calpain catalytic" evidence="8">
    <location>
        <begin position="156"/>
        <end position="457"/>
    </location>
</feature>
<dbReference type="PROSITE" id="PS50203">
    <property type="entry name" value="CALPAIN_CAT"/>
    <property type="match status" value="1"/>
</dbReference>
<dbReference type="Proteomes" id="UP000695022">
    <property type="component" value="Unplaced"/>
</dbReference>
<dbReference type="SMART" id="SM00054">
    <property type="entry name" value="EFh"/>
    <property type="match status" value="2"/>
</dbReference>
<dbReference type="SUPFAM" id="SSF47473">
    <property type="entry name" value="EF-hand"/>
    <property type="match status" value="1"/>
</dbReference>
<dbReference type="GeneID" id="106808999"/>
<evidence type="ECO:0000256" key="7">
    <source>
        <dbReference type="SAM" id="MobiDB-lite"/>
    </source>
</evidence>
<dbReference type="SMART" id="SM00720">
    <property type="entry name" value="calpain_III"/>
    <property type="match status" value="1"/>
</dbReference>
<feature type="active site" evidence="6">
    <location>
        <position position="211"/>
    </location>
</feature>
<evidence type="ECO:0000259" key="9">
    <source>
        <dbReference type="PROSITE" id="PS50222"/>
    </source>
</evidence>
<feature type="compositionally biased region" description="Basic residues" evidence="7">
    <location>
        <begin position="83"/>
        <end position="100"/>
    </location>
</feature>
<dbReference type="Gene3D" id="1.10.238.10">
    <property type="entry name" value="EF-hand"/>
    <property type="match status" value="1"/>
</dbReference>
<dbReference type="RefSeq" id="XP_014667421.1">
    <property type="nucleotide sequence ID" value="XM_014811935.1"/>
</dbReference>
<evidence type="ECO:0000256" key="5">
    <source>
        <dbReference type="ARBA" id="ARBA00022837"/>
    </source>
</evidence>
<dbReference type="SMART" id="SM00230">
    <property type="entry name" value="CysPc"/>
    <property type="match status" value="1"/>
</dbReference>
<evidence type="ECO:0000313" key="11">
    <source>
        <dbReference type="RefSeq" id="XP_014667421.1"/>
    </source>
</evidence>
<dbReference type="PROSITE" id="PS50222">
    <property type="entry name" value="EF_HAND_2"/>
    <property type="match status" value="1"/>
</dbReference>
<dbReference type="InterPro" id="IPR001300">
    <property type="entry name" value="Peptidase_C2_calpain_cat"/>
</dbReference>
<evidence type="ECO:0000256" key="4">
    <source>
        <dbReference type="ARBA" id="ARBA00022807"/>
    </source>
</evidence>
<name>A0ABM1E5F0_PRICU</name>
<dbReference type="InterPro" id="IPR033883">
    <property type="entry name" value="C2_III"/>
</dbReference>
<evidence type="ECO:0000256" key="3">
    <source>
        <dbReference type="ARBA" id="ARBA00022801"/>
    </source>
</evidence>